<proteinExistence type="predicted"/>
<dbReference type="EMBL" id="FZPD01000010">
    <property type="protein sequence ID" value="SNT40593.1"/>
    <property type="molecule type" value="Genomic_DNA"/>
</dbReference>
<sequence length="78" mass="9353">MRKKILTYSFYFLTLLTLVIYNFITKTEAEKYEQEYEQVLNNNSESLELFEELYAKEDSIVKLSNRINKLTNQDGQED</sequence>
<accession>A0A239MEH8</accession>
<keyword evidence="1" id="KW-0812">Transmembrane</keyword>
<dbReference type="AlphaFoldDB" id="A0A239MEH8"/>
<reference evidence="2 3" key="1">
    <citation type="submission" date="2017-06" db="EMBL/GenBank/DDBJ databases">
        <authorList>
            <person name="Kim H.J."/>
            <person name="Triplett B.A."/>
        </authorList>
    </citation>
    <scope>NUCLEOTIDE SEQUENCE [LARGE SCALE GENOMIC DNA]</scope>
    <source>
        <strain evidence="2 3">DSM 19307</strain>
    </source>
</reference>
<keyword evidence="1" id="KW-1133">Transmembrane helix</keyword>
<evidence type="ECO:0000313" key="3">
    <source>
        <dbReference type="Proteomes" id="UP000198393"/>
    </source>
</evidence>
<name>A0A239MEH8_EKHLU</name>
<evidence type="ECO:0000256" key="1">
    <source>
        <dbReference type="SAM" id="Phobius"/>
    </source>
</evidence>
<protein>
    <submittedName>
        <fullName evidence="2">Uncharacterized protein</fullName>
    </submittedName>
</protein>
<dbReference type="RefSeq" id="WP_089358472.1">
    <property type="nucleotide sequence ID" value="NZ_FZPD01000010.1"/>
</dbReference>
<keyword evidence="3" id="KW-1185">Reference proteome</keyword>
<keyword evidence="1" id="KW-0472">Membrane</keyword>
<feature type="transmembrane region" description="Helical" evidence="1">
    <location>
        <begin position="6"/>
        <end position="24"/>
    </location>
</feature>
<organism evidence="2 3">
    <name type="scientific">Ekhidna lutea</name>
    <dbReference type="NCBI Taxonomy" id="447679"/>
    <lineage>
        <taxon>Bacteria</taxon>
        <taxon>Pseudomonadati</taxon>
        <taxon>Bacteroidota</taxon>
        <taxon>Cytophagia</taxon>
        <taxon>Cytophagales</taxon>
        <taxon>Reichenbachiellaceae</taxon>
        <taxon>Ekhidna</taxon>
    </lineage>
</organism>
<evidence type="ECO:0000313" key="2">
    <source>
        <dbReference type="EMBL" id="SNT40593.1"/>
    </source>
</evidence>
<gene>
    <name evidence="2" type="ORF">SAMN05421640_0005</name>
</gene>
<dbReference type="Proteomes" id="UP000198393">
    <property type="component" value="Unassembled WGS sequence"/>
</dbReference>